<dbReference type="InParanoid" id="A0A1Y1U6G3"/>
<feature type="signal peptide" evidence="1">
    <location>
        <begin position="1"/>
        <end position="19"/>
    </location>
</feature>
<reference evidence="2 3" key="1">
    <citation type="submission" date="2017-03" db="EMBL/GenBank/DDBJ databases">
        <title>Widespread Adenine N6-methylation of Active Genes in Fungi.</title>
        <authorList>
            <consortium name="DOE Joint Genome Institute"/>
            <person name="Mondo S.J."/>
            <person name="Dannebaum R.O."/>
            <person name="Kuo R.C."/>
            <person name="Louie K.B."/>
            <person name="Bewick A.J."/>
            <person name="Labutti K."/>
            <person name="Haridas S."/>
            <person name="Kuo A."/>
            <person name="Salamov A."/>
            <person name="Ahrendt S.R."/>
            <person name="Lau R."/>
            <person name="Bowen B.P."/>
            <person name="Lipzen A."/>
            <person name="Sullivan W."/>
            <person name="Andreopoulos W.B."/>
            <person name="Clum A."/>
            <person name="Lindquist E."/>
            <person name="Daum C."/>
            <person name="Northen T.R."/>
            <person name="Ramamoorthy G."/>
            <person name="Schmitz R.J."/>
            <person name="Gryganskyi A."/>
            <person name="Culley D."/>
            <person name="Magnuson J."/>
            <person name="James T.Y."/>
            <person name="O'Malley M.A."/>
            <person name="Stajich J.E."/>
            <person name="Spatafora J.W."/>
            <person name="Visel A."/>
            <person name="Grigoriev I.V."/>
        </authorList>
    </citation>
    <scope>NUCLEOTIDE SEQUENCE [LARGE SCALE GENOMIC DNA]</scope>
    <source>
        <strain evidence="2 3">NRRL Y-17943</strain>
    </source>
</reference>
<keyword evidence="3" id="KW-1185">Reference proteome</keyword>
<evidence type="ECO:0008006" key="4">
    <source>
        <dbReference type="Google" id="ProtNLM"/>
    </source>
</evidence>
<name>A0A1Y1U6G3_9TREE</name>
<dbReference type="EMBL" id="NBSH01000019">
    <property type="protein sequence ID" value="ORX33592.1"/>
    <property type="molecule type" value="Genomic_DNA"/>
</dbReference>
<sequence>MVQIVRLFLLSLAAVGTQAYHKRSHGHAPSPAASQDLKLATRDGIVKRGEALKRGDIRPRGTTASYPDCSGFHSTLTTNDHAVYYNTPLTVGYAHSRHESCFKDCLAACCSLSTCTAASFDPTESHGHKNCFLYDDKDASVFNYGTDSHYTLAINRRTCAHNAANGKQAGPSESAECG</sequence>
<dbReference type="GeneID" id="33554008"/>
<dbReference type="Proteomes" id="UP000193218">
    <property type="component" value="Unassembled WGS sequence"/>
</dbReference>
<evidence type="ECO:0000256" key="1">
    <source>
        <dbReference type="SAM" id="SignalP"/>
    </source>
</evidence>
<comment type="caution">
    <text evidence="2">The sequence shown here is derived from an EMBL/GenBank/DDBJ whole genome shotgun (WGS) entry which is preliminary data.</text>
</comment>
<feature type="chain" id="PRO_5011988054" description="Apple domain-containing protein" evidence="1">
    <location>
        <begin position="20"/>
        <end position="178"/>
    </location>
</feature>
<proteinExistence type="predicted"/>
<gene>
    <name evidence="2" type="ORF">BD324DRAFT_216687</name>
</gene>
<accession>A0A1Y1U6G3</accession>
<evidence type="ECO:0000313" key="2">
    <source>
        <dbReference type="EMBL" id="ORX33592.1"/>
    </source>
</evidence>
<evidence type="ECO:0000313" key="3">
    <source>
        <dbReference type="Proteomes" id="UP000193218"/>
    </source>
</evidence>
<dbReference type="AlphaFoldDB" id="A0A1Y1U6G3"/>
<protein>
    <recommendedName>
        <fullName evidence="4">Apple domain-containing protein</fullName>
    </recommendedName>
</protein>
<keyword evidence="1" id="KW-0732">Signal</keyword>
<dbReference type="RefSeq" id="XP_021867911.1">
    <property type="nucleotide sequence ID" value="XM_022012200.1"/>
</dbReference>
<organism evidence="2 3">
    <name type="scientific">Kockovaella imperatae</name>
    <dbReference type="NCBI Taxonomy" id="4999"/>
    <lineage>
        <taxon>Eukaryota</taxon>
        <taxon>Fungi</taxon>
        <taxon>Dikarya</taxon>
        <taxon>Basidiomycota</taxon>
        <taxon>Agaricomycotina</taxon>
        <taxon>Tremellomycetes</taxon>
        <taxon>Tremellales</taxon>
        <taxon>Cuniculitremaceae</taxon>
        <taxon>Kockovaella</taxon>
    </lineage>
</organism>